<evidence type="ECO:0000259" key="1">
    <source>
        <dbReference type="Pfam" id="PF04101"/>
    </source>
</evidence>
<feature type="domain" description="Glycosyl transferase family 28 C-terminal" evidence="1">
    <location>
        <begin position="2"/>
        <end position="137"/>
    </location>
</feature>
<dbReference type="OrthoDB" id="7186565at2"/>
<sequence>MIFASVGSMLPFDRLVEAVDDWAGAHRQERVFVQIGEGSFVPRHAAWTRMMSHPEYLAALGGCDLFVAHVGVGSMVQALEIGKQALLLPRLAERGEHTTDHQLHTAARFGDTAGIEIVHSAGELQQRMTALLHAPLAAGTLASVAPATMLKRVMDFLEQPRAA</sequence>
<name>A0A369W2K6_9SPHN</name>
<dbReference type="Proteomes" id="UP000253918">
    <property type="component" value="Unassembled WGS sequence"/>
</dbReference>
<keyword evidence="3" id="KW-1185">Reference proteome</keyword>
<evidence type="ECO:0000313" key="2">
    <source>
        <dbReference type="EMBL" id="RDE06301.1"/>
    </source>
</evidence>
<dbReference type="Gene3D" id="3.40.50.2000">
    <property type="entry name" value="Glycogen Phosphorylase B"/>
    <property type="match status" value="1"/>
</dbReference>
<dbReference type="GO" id="GO:0016758">
    <property type="term" value="F:hexosyltransferase activity"/>
    <property type="evidence" value="ECO:0007669"/>
    <property type="project" value="InterPro"/>
</dbReference>
<dbReference type="AlphaFoldDB" id="A0A369W2K6"/>
<organism evidence="2 3">
    <name type="scientific">Sphingomonas aracearum</name>
    <dbReference type="NCBI Taxonomy" id="2283317"/>
    <lineage>
        <taxon>Bacteria</taxon>
        <taxon>Pseudomonadati</taxon>
        <taxon>Pseudomonadota</taxon>
        <taxon>Alphaproteobacteria</taxon>
        <taxon>Sphingomonadales</taxon>
        <taxon>Sphingomonadaceae</taxon>
        <taxon>Sphingomonas</taxon>
    </lineage>
</organism>
<proteinExistence type="predicted"/>
<dbReference type="InterPro" id="IPR007235">
    <property type="entry name" value="Glyco_trans_28_C"/>
</dbReference>
<reference evidence="2 3" key="1">
    <citation type="submission" date="2018-07" db="EMBL/GenBank/DDBJ databases">
        <title>a novel species of Sphingomonas isolated from the rhizosphere soil of Araceae plant.</title>
        <authorList>
            <person name="Zhiyong W."/>
            <person name="Qinglan Z."/>
            <person name="Zhiwei F."/>
            <person name="Ding X."/>
            <person name="Gejiao W."/>
            <person name="Shixue Z."/>
        </authorList>
    </citation>
    <scope>NUCLEOTIDE SEQUENCE [LARGE SCALE GENOMIC DNA]</scope>
    <source>
        <strain evidence="2 3">WZY 27</strain>
    </source>
</reference>
<protein>
    <recommendedName>
        <fullName evidence="1">Glycosyl transferase family 28 C-terminal domain-containing protein</fullName>
    </recommendedName>
</protein>
<evidence type="ECO:0000313" key="3">
    <source>
        <dbReference type="Proteomes" id="UP000253918"/>
    </source>
</evidence>
<accession>A0A369W2K6</accession>
<dbReference type="EMBL" id="QQNB01000001">
    <property type="protein sequence ID" value="RDE06301.1"/>
    <property type="molecule type" value="Genomic_DNA"/>
</dbReference>
<gene>
    <name evidence="2" type="ORF">DVW87_00790</name>
</gene>
<comment type="caution">
    <text evidence="2">The sequence shown here is derived from an EMBL/GenBank/DDBJ whole genome shotgun (WGS) entry which is preliminary data.</text>
</comment>
<dbReference type="Pfam" id="PF04101">
    <property type="entry name" value="Glyco_tran_28_C"/>
    <property type="match status" value="1"/>
</dbReference>
<dbReference type="RefSeq" id="WP_114685883.1">
    <property type="nucleotide sequence ID" value="NZ_QQNB01000001.1"/>
</dbReference>
<dbReference type="SUPFAM" id="SSF53756">
    <property type="entry name" value="UDP-Glycosyltransferase/glycogen phosphorylase"/>
    <property type="match status" value="1"/>
</dbReference>